<keyword evidence="2" id="KW-1133">Transmembrane helix</keyword>
<dbReference type="Proteomes" id="UP001437256">
    <property type="component" value="Unassembled WGS sequence"/>
</dbReference>
<proteinExistence type="predicted"/>
<evidence type="ECO:0000256" key="2">
    <source>
        <dbReference type="SAM" id="Phobius"/>
    </source>
</evidence>
<feature type="transmembrane region" description="Helical" evidence="2">
    <location>
        <begin position="64"/>
        <end position="82"/>
    </location>
</feature>
<dbReference type="EMBL" id="JBBXMP010000197">
    <property type="protein sequence ID" value="KAL0059999.1"/>
    <property type="molecule type" value="Genomic_DNA"/>
</dbReference>
<keyword evidence="4" id="KW-1185">Reference proteome</keyword>
<evidence type="ECO:0000313" key="3">
    <source>
        <dbReference type="EMBL" id="KAL0059999.1"/>
    </source>
</evidence>
<keyword evidence="2" id="KW-0472">Membrane</keyword>
<feature type="transmembrane region" description="Helical" evidence="2">
    <location>
        <begin position="115"/>
        <end position="136"/>
    </location>
</feature>
<organism evidence="3 4">
    <name type="scientific">Marasmius tenuissimus</name>
    <dbReference type="NCBI Taxonomy" id="585030"/>
    <lineage>
        <taxon>Eukaryota</taxon>
        <taxon>Fungi</taxon>
        <taxon>Dikarya</taxon>
        <taxon>Basidiomycota</taxon>
        <taxon>Agaricomycotina</taxon>
        <taxon>Agaricomycetes</taxon>
        <taxon>Agaricomycetidae</taxon>
        <taxon>Agaricales</taxon>
        <taxon>Marasmiineae</taxon>
        <taxon>Marasmiaceae</taxon>
        <taxon>Marasmius</taxon>
    </lineage>
</organism>
<sequence>MYLLQKRKSRKGTLFQAISSSIVFAFATVSAVVGTVLLVVASFVGSSSSTPQEINVRACSWKVVAAPMVAILAETGMYWAGLRQYVKIDYGTDSLGGSGERAKVLRQSMFSTTTALILSTVAHTLLTTLIAGRIWWMRRQFHQVVTPDIRVANLSGPRKYDSVIALTVESGMIIPIFEIIFIAYVTRDTNSNRDAAKIMAFMLPQVIAFAPLLVMVRVGLGLTVERDDVSELTNTTSLAESSRPHPRFLSIRRDVRVSVTIDPSSEIELNLTENSALGGSSTGGLKKGTVADIPTEGR</sequence>
<evidence type="ECO:0000313" key="4">
    <source>
        <dbReference type="Proteomes" id="UP001437256"/>
    </source>
</evidence>
<accession>A0ABR2ZGB8</accession>
<feature type="region of interest" description="Disordered" evidence="1">
    <location>
        <begin position="274"/>
        <end position="298"/>
    </location>
</feature>
<reference evidence="3 4" key="1">
    <citation type="submission" date="2024-05" db="EMBL/GenBank/DDBJ databases">
        <title>A draft genome resource for the thread blight pathogen Marasmius tenuissimus strain MS-2.</title>
        <authorList>
            <person name="Yulfo-Soto G.E."/>
            <person name="Baruah I.K."/>
            <person name="Amoako-Attah I."/>
            <person name="Bukari Y."/>
            <person name="Meinhardt L.W."/>
            <person name="Bailey B.A."/>
            <person name="Cohen S.P."/>
        </authorList>
    </citation>
    <scope>NUCLEOTIDE SEQUENCE [LARGE SCALE GENOMIC DNA]</scope>
    <source>
        <strain evidence="3 4">MS-2</strain>
    </source>
</reference>
<feature type="transmembrane region" description="Helical" evidence="2">
    <location>
        <begin position="21"/>
        <end position="44"/>
    </location>
</feature>
<keyword evidence="2" id="KW-0812">Transmembrane</keyword>
<comment type="caution">
    <text evidence="3">The sequence shown here is derived from an EMBL/GenBank/DDBJ whole genome shotgun (WGS) entry which is preliminary data.</text>
</comment>
<name>A0ABR2ZGB8_9AGAR</name>
<feature type="transmembrane region" description="Helical" evidence="2">
    <location>
        <begin position="163"/>
        <end position="186"/>
    </location>
</feature>
<protein>
    <submittedName>
        <fullName evidence="3">Uncharacterized protein</fullName>
    </submittedName>
</protein>
<feature type="transmembrane region" description="Helical" evidence="2">
    <location>
        <begin position="198"/>
        <end position="220"/>
    </location>
</feature>
<gene>
    <name evidence="3" type="ORF">AAF712_013235</name>
</gene>
<evidence type="ECO:0000256" key="1">
    <source>
        <dbReference type="SAM" id="MobiDB-lite"/>
    </source>
</evidence>